<protein>
    <submittedName>
        <fullName evidence="3">Competence protein F</fullName>
    </submittedName>
</protein>
<keyword evidence="4" id="KW-1185">Reference proteome</keyword>
<accession>A0A2K8KTX9</accession>
<organism evidence="3 4">
    <name type="scientific">Reinekea forsetii</name>
    <dbReference type="NCBI Taxonomy" id="1336806"/>
    <lineage>
        <taxon>Bacteria</taxon>
        <taxon>Pseudomonadati</taxon>
        <taxon>Pseudomonadota</taxon>
        <taxon>Gammaproteobacteria</taxon>
        <taxon>Oceanospirillales</taxon>
        <taxon>Saccharospirillaceae</taxon>
        <taxon>Reinekea</taxon>
    </lineage>
</organism>
<dbReference type="InterPro" id="IPR000836">
    <property type="entry name" value="PRTase_dom"/>
</dbReference>
<feature type="signal peptide" evidence="2">
    <location>
        <begin position="1"/>
        <end position="25"/>
    </location>
</feature>
<dbReference type="RefSeq" id="WP_100258361.1">
    <property type="nucleotide sequence ID" value="NZ_CP011797.1"/>
</dbReference>
<dbReference type="CDD" id="cd06223">
    <property type="entry name" value="PRTases_typeI"/>
    <property type="match status" value="1"/>
</dbReference>
<dbReference type="OrthoDB" id="9793412at2"/>
<feature type="chain" id="PRO_5014668640" evidence="2">
    <location>
        <begin position="26"/>
        <end position="228"/>
    </location>
</feature>
<dbReference type="InterPro" id="IPR051910">
    <property type="entry name" value="ComF/GntX_DNA_util-trans"/>
</dbReference>
<proteinExistence type="inferred from homology"/>
<dbReference type="EMBL" id="CP011797">
    <property type="protein sequence ID" value="ATX78153.1"/>
    <property type="molecule type" value="Genomic_DNA"/>
</dbReference>
<evidence type="ECO:0000256" key="2">
    <source>
        <dbReference type="SAM" id="SignalP"/>
    </source>
</evidence>
<dbReference type="Gene3D" id="3.40.50.2020">
    <property type="match status" value="1"/>
</dbReference>
<dbReference type="InterPro" id="IPR029057">
    <property type="entry name" value="PRTase-like"/>
</dbReference>
<comment type="similarity">
    <text evidence="1">Belongs to the ComF/GntX family.</text>
</comment>
<dbReference type="AlphaFoldDB" id="A0A2K8KTX9"/>
<dbReference type="PANTHER" id="PTHR47505">
    <property type="entry name" value="DNA UTILIZATION PROTEIN YHGH"/>
    <property type="match status" value="1"/>
</dbReference>
<dbReference type="PANTHER" id="PTHR47505:SF1">
    <property type="entry name" value="DNA UTILIZATION PROTEIN YHGH"/>
    <property type="match status" value="1"/>
</dbReference>
<sequence>MTMLSSLIKSLRHALPLLCPACLQAQPDSALCSVCQSYLVRVEYPCPSCGAPGNSFEVCGACQKKPPSWDSLHCAWHFEGLSRHLIHQFKYQHNIAAGRALVRLWLTQQSALFKPDALLAVPMHYRKQQQKGFNQAEWLARQIGEHWSMPQWRGVRRIKATTALEGLDKRQRRTMLSGAFALTDRPPRSVALVDDVITSGSTAAELTALLKNNGCQFVSIWILARTPL</sequence>
<name>A0A2K8KTX9_9GAMM</name>
<dbReference type="SUPFAM" id="SSF53271">
    <property type="entry name" value="PRTase-like"/>
    <property type="match status" value="1"/>
</dbReference>
<evidence type="ECO:0000313" key="4">
    <source>
        <dbReference type="Proteomes" id="UP000229757"/>
    </source>
</evidence>
<gene>
    <name evidence="3" type="ORF">REIFOR_03034</name>
</gene>
<reference evidence="3 4" key="1">
    <citation type="journal article" date="2017" name="Environ. Microbiol.">
        <title>Genomic and physiological analyses of 'Reinekea forsetii' reveal a versatile opportunistic lifestyle during spring algae blooms.</title>
        <authorList>
            <person name="Avci B."/>
            <person name="Hahnke R.L."/>
            <person name="Chafee M."/>
            <person name="Fischer T."/>
            <person name="Gruber-Vodicka H."/>
            <person name="Tegetmeyer H.E."/>
            <person name="Harder J."/>
            <person name="Fuchs B.M."/>
            <person name="Amann R.I."/>
            <person name="Teeling H."/>
        </authorList>
    </citation>
    <scope>NUCLEOTIDE SEQUENCE [LARGE SCALE GENOMIC DNA]</scope>
    <source>
        <strain evidence="3 4">Hel1_31_D35</strain>
    </source>
</reference>
<dbReference type="Proteomes" id="UP000229757">
    <property type="component" value="Chromosome"/>
</dbReference>
<evidence type="ECO:0000313" key="3">
    <source>
        <dbReference type="EMBL" id="ATX78153.1"/>
    </source>
</evidence>
<evidence type="ECO:0000256" key="1">
    <source>
        <dbReference type="ARBA" id="ARBA00008007"/>
    </source>
</evidence>
<dbReference type="KEGG" id="rfo:REIFOR_03034"/>
<keyword evidence="2" id="KW-0732">Signal</keyword>